<evidence type="ECO:0000313" key="14">
    <source>
        <dbReference type="Proteomes" id="UP000294678"/>
    </source>
</evidence>
<evidence type="ECO:0000256" key="7">
    <source>
        <dbReference type="ARBA" id="ARBA00022679"/>
    </source>
</evidence>
<dbReference type="PANTHER" id="PTHR10937">
    <property type="entry name" value="GLUCOSAMINE--FRUCTOSE-6-PHOSPHATE AMINOTRANSFERASE, ISOMERIZING"/>
    <property type="match status" value="1"/>
</dbReference>
<dbReference type="SUPFAM" id="SSF53697">
    <property type="entry name" value="SIS domain"/>
    <property type="match status" value="1"/>
</dbReference>
<dbReference type="Gene3D" id="3.60.20.10">
    <property type="entry name" value="Glutamine Phosphoribosylpyrophosphate, subunit 1, domain 1"/>
    <property type="match status" value="1"/>
</dbReference>
<accession>A0AA46DXE0</accession>
<dbReference type="GO" id="GO:0004360">
    <property type="term" value="F:glutamine-fructose-6-phosphate transaminase (isomerizing) activity"/>
    <property type="evidence" value="ECO:0007669"/>
    <property type="project" value="UniProtKB-UniRule"/>
</dbReference>
<name>A0AA46DXE0_9FUSO</name>
<dbReference type="InterPro" id="IPR047084">
    <property type="entry name" value="GFAT_N"/>
</dbReference>
<dbReference type="GO" id="GO:0005975">
    <property type="term" value="P:carbohydrate metabolic process"/>
    <property type="evidence" value="ECO:0007669"/>
    <property type="project" value="UniProtKB-UniRule"/>
</dbReference>
<organism evidence="13 14">
    <name type="scientific">Hypnocyclicus thermotrophus</name>
    <dbReference type="NCBI Taxonomy" id="1627895"/>
    <lineage>
        <taxon>Bacteria</taxon>
        <taxon>Fusobacteriati</taxon>
        <taxon>Fusobacteriota</taxon>
        <taxon>Fusobacteriia</taxon>
        <taxon>Fusobacteriales</taxon>
        <taxon>Fusobacteriaceae</taxon>
        <taxon>Hypnocyclicus</taxon>
    </lineage>
</organism>
<dbReference type="GO" id="GO:0006047">
    <property type="term" value="P:UDP-N-acetylglucosamine metabolic process"/>
    <property type="evidence" value="ECO:0007669"/>
    <property type="project" value="TreeGrafter"/>
</dbReference>
<evidence type="ECO:0000256" key="2">
    <source>
        <dbReference type="ARBA" id="ARBA00004496"/>
    </source>
</evidence>
<keyword evidence="6 10" id="KW-0032">Aminotransferase</keyword>
<keyword evidence="9" id="KW-0315">Glutamine amidotransferase</keyword>
<dbReference type="CDD" id="cd05009">
    <property type="entry name" value="SIS_GlmS_GlmD_2"/>
    <property type="match status" value="1"/>
</dbReference>
<feature type="domain" description="SIS" evidence="12">
    <location>
        <begin position="285"/>
        <end position="424"/>
    </location>
</feature>
<evidence type="ECO:0000256" key="8">
    <source>
        <dbReference type="ARBA" id="ARBA00022737"/>
    </source>
</evidence>
<dbReference type="PANTHER" id="PTHR10937:SF0">
    <property type="entry name" value="GLUTAMINE--FRUCTOSE-6-PHOSPHATE TRANSAMINASE (ISOMERIZING)"/>
    <property type="match status" value="1"/>
</dbReference>
<feature type="active site" description="Nucleophile; for GATase activity" evidence="10">
    <location>
        <position position="2"/>
    </location>
</feature>
<gene>
    <name evidence="10" type="primary">glmS</name>
    <name evidence="13" type="ORF">EV215_1754</name>
</gene>
<dbReference type="AlphaFoldDB" id="A0AA46DXE0"/>
<dbReference type="Pfam" id="PF01380">
    <property type="entry name" value="SIS"/>
    <property type="match status" value="2"/>
</dbReference>
<dbReference type="EMBL" id="SOBG01000008">
    <property type="protein sequence ID" value="TDT68033.1"/>
    <property type="molecule type" value="Genomic_DNA"/>
</dbReference>
<dbReference type="FunFam" id="3.60.20.10:FF:000006">
    <property type="entry name" value="Glutamine--fructose-6-phosphate aminotransferase [isomerizing]"/>
    <property type="match status" value="1"/>
</dbReference>
<feature type="domain" description="Glutamine amidotransferase type-2" evidence="11">
    <location>
        <begin position="2"/>
        <end position="218"/>
    </location>
</feature>
<dbReference type="InterPro" id="IPR035466">
    <property type="entry name" value="GlmS/AgaS_SIS"/>
</dbReference>
<dbReference type="InterPro" id="IPR046348">
    <property type="entry name" value="SIS_dom_sf"/>
</dbReference>
<dbReference type="Proteomes" id="UP000294678">
    <property type="component" value="Unassembled WGS sequence"/>
</dbReference>
<dbReference type="InterPro" id="IPR005855">
    <property type="entry name" value="GFAT"/>
</dbReference>
<dbReference type="NCBIfam" id="TIGR01135">
    <property type="entry name" value="glmS"/>
    <property type="match status" value="1"/>
</dbReference>
<feature type="active site" description="For Fru-6P isomerization activity" evidence="10">
    <location>
        <position position="603"/>
    </location>
</feature>
<evidence type="ECO:0000256" key="3">
    <source>
        <dbReference type="ARBA" id="ARBA00012916"/>
    </source>
</evidence>
<sequence length="608" mass="67231">MCGIVGYIGERKEVKSILFNGLSKLEYRGYDSAGISILKNGNIITKKAVGKLVNLEKEIINTDMKGFLGIGHTRWATHGKPSVENSHPHLSTNNDITLVHNGIIENYDILKAALIKKGHKFLSQTDTEVIVHLIEDAYEGDIFEAVKKILPLLDGAYAIGVFTKNEPNKLIAARKGSPLVIGVGKNENFIASDIPAILEHTKDAIFLNDGEIAILTKNSVEIFDLNGDKTEKNIKHIEWSLEAAEKGGYDHFMIKEIHEQDRVINDTLRGKVFEDNVKIDEITMSDEELQNIHKIHIVACGTSWHAGLVGKYILEQELRIPVEVEVASEFRYKNPIISNKDLVILISQSGETADTLAGLREAKSKGAKTLGILNVVGSTISREADGTIYTNAGPEIGVASTKAFVSQLIALYILMLFLGEKKNILSKERRKYIISELKLLSKKVKTILNNEKNIEKIAKLFENVNSTMFIGRNINAPIALEGALKLKEISYIHAEGYPSGELKHGPIALIHENFPTVAIATKSHTYEKVKNNVEEIKARSGTIITIASEGDEKIQDISDAVLYVPDTEELFSPVINVIPLQILSYYVAKSRGLDVDKPRNLAKSVTVE</sequence>
<reference evidence="13 14" key="1">
    <citation type="submission" date="2019-03" db="EMBL/GenBank/DDBJ databases">
        <title>Genomic Encyclopedia of Type Strains, Phase IV (KMG-IV): sequencing the most valuable type-strain genomes for metagenomic binning, comparative biology and taxonomic classification.</title>
        <authorList>
            <person name="Goeker M."/>
        </authorList>
    </citation>
    <scope>NUCLEOTIDE SEQUENCE [LARGE SCALE GENOMIC DNA]</scope>
    <source>
        <strain evidence="13 14">DSM 100055</strain>
    </source>
</reference>
<feature type="domain" description="SIS" evidence="12">
    <location>
        <begin position="457"/>
        <end position="598"/>
    </location>
</feature>
<evidence type="ECO:0000259" key="11">
    <source>
        <dbReference type="PROSITE" id="PS51278"/>
    </source>
</evidence>
<comment type="catalytic activity">
    <reaction evidence="1 10">
        <text>D-fructose 6-phosphate + L-glutamine = D-glucosamine 6-phosphate + L-glutamate</text>
        <dbReference type="Rhea" id="RHEA:13237"/>
        <dbReference type="ChEBI" id="CHEBI:29985"/>
        <dbReference type="ChEBI" id="CHEBI:58359"/>
        <dbReference type="ChEBI" id="CHEBI:58725"/>
        <dbReference type="ChEBI" id="CHEBI:61527"/>
        <dbReference type="EC" id="2.6.1.16"/>
    </reaction>
</comment>
<evidence type="ECO:0000256" key="9">
    <source>
        <dbReference type="ARBA" id="ARBA00022962"/>
    </source>
</evidence>
<protein>
    <recommendedName>
        <fullName evidence="4 10">Glutamine--fructose-6-phosphate aminotransferase [isomerizing]</fullName>
        <ecNumber evidence="3 10">2.6.1.16</ecNumber>
    </recommendedName>
    <alternativeName>
        <fullName evidence="10">D-fructose-6-phosphate amidotransferase</fullName>
    </alternativeName>
    <alternativeName>
        <fullName evidence="10">GFAT</fullName>
    </alternativeName>
    <alternativeName>
        <fullName evidence="10">Glucosamine-6-phosphate synthase</fullName>
    </alternativeName>
    <alternativeName>
        <fullName evidence="10">Hexosephosphate aminotransferase</fullName>
    </alternativeName>
    <alternativeName>
        <fullName evidence="10">L-glutamine--D-fructose-6-phosphate amidotransferase</fullName>
    </alternativeName>
</protein>
<comment type="caution">
    <text evidence="13">The sequence shown here is derived from an EMBL/GenBank/DDBJ whole genome shotgun (WGS) entry which is preliminary data.</text>
</comment>
<dbReference type="FunFam" id="3.40.50.10490:FF:000001">
    <property type="entry name" value="Glutamine--fructose-6-phosphate aminotransferase [isomerizing]"/>
    <property type="match status" value="1"/>
</dbReference>
<evidence type="ECO:0000256" key="6">
    <source>
        <dbReference type="ARBA" id="ARBA00022576"/>
    </source>
</evidence>
<dbReference type="PROSITE" id="PS51278">
    <property type="entry name" value="GATASE_TYPE_2"/>
    <property type="match status" value="1"/>
</dbReference>
<comment type="subunit">
    <text evidence="10">Homodimer.</text>
</comment>
<evidence type="ECO:0000256" key="5">
    <source>
        <dbReference type="ARBA" id="ARBA00022490"/>
    </source>
</evidence>
<dbReference type="InterPro" id="IPR017932">
    <property type="entry name" value="GATase_2_dom"/>
</dbReference>
<dbReference type="PROSITE" id="PS51464">
    <property type="entry name" value="SIS"/>
    <property type="match status" value="2"/>
</dbReference>
<keyword evidence="14" id="KW-1185">Reference proteome</keyword>
<dbReference type="GO" id="GO:0005829">
    <property type="term" value="C:cytosol"/>
    <property type="evidence" value="ECO:0007669"/>
    <property type="project" value="TreeGrafter"/>
</dbReference>
<comment type="subcellular location">
    <subcellularLocation>
        <location evidence="2 10">Cytoplasm</location>
    </subcellularLocation>
</comment>
<dbReference type="InterPro" id="IPR029055">
    <property type="entry name" value="Ntn_hydrolases_N"/>
</dbReference>
<dbReference type="GO" id="GO:0006002">
    <property type="term" value="P:fructose 6-phosphate metabolic process"/>
    <property type="evidence" value="ECO:0007669"/>
    <property type="project" value="TreeGrafter"/>
</dbReference>
<dbReference type="GO" id="GO:0006487">
    <property type="term" value="P:protein N-linked glycosylation"/>
    <property type="evidence" value="ECO:0007669"/>
    <property type="project" value="TreeGrafter"/>
</dbReference>
<dbReference type="CDD" id="cd00714">
    <property type="entry name" value="GFAT"/>
    <property type="match status" value="1"/>
</dbReference>
<comment type="function">
    <text evidence="10">Catalyzes the first step in hexosamine metabolism, converting fructose-6P into glucosamine-6P using glutamine as a nitrogen source.</text>
</comment>
<dbReference type="HAMAP" id="MF_00164">
    <property type="entry name" value="GlmS"/>
    <property type="match status" value="1"/>
</dbReference>
<proteinExistence type="inferred from homology"/>
<feature type="initiator methionine" description="Removed" evidence="10">
    <location>
        <position position="1"/>
    </location>
</feature>
<dbReference type="Gene3D" id="3.40.50.10490">
    <property type="entry name" value="Glucose-6-phosphate isomerase like protein, domain 1"/>
    <property type="match status" value="2"/>
</dbReference>
<evidence type="ECO:0000256" key="4">
    <source>
        <dbReference type="ARBA" id="ARBA00016090"/>
    </source>
</evidence>
<dbReference type="InterPro" id="IPR035490">
    <property type="entry name" value="GlmS/FrlB_SIS"/>
</dbReference>
<evidence type="ECO:0000313" key="13">
    <source>
        <dbReference type="EMBL" id="TDT68033.1"/>
    </source>
</evidence>
<dbReference type="SUPFAM" id="SSF56235">
    <property type="entry name" value="N-terminal nucleophile aminohydrolases (Ntn hydrolases)"/>
    <property type="match status" value="1"/>
</dbReference>
<dbReference type="NCBIfam" id="NF001484">
    <property type="entry name" value="PRK00331.1"/>
    <property type="match status" value="1"/>
</dbReference>
<dbReference type="CDD" id="cd05008">
    <property type="entry name" value="SIS_GlmS_GlmD_1"/>
    <property type="match status" value="1"/>
</dbReference>
<evidence type="ECO:0000259" key="12">
    <source>
        <dbReference type="PROSITE" id="PS51464"/>
    </source>
</evidence>
<dbReference type="EC" id="2.6.1.16" evidence="3 10"/>
<dbReference type="Pfam" id="PF13522">
    <property type="entry name" value="GATase_6"/>
    <property type="match status" value="1"/>
</dbReference>
<evidence type="ECO:0000256" key="10">
    <source>
        <dbReference type="HAMAP-Rule" id="MF_00164"/>
    </source>
</evidence>
<keyword evidence="8" id="KW-0677">Repeat</keyword>
<keyword evidence="7 10" id="KW-0808">Transferase</keyword>
<dbReference type="RefSeq" id="WP_134113618.1">
    <property type="nucleotide sequence ID" value="NZ_SOBG01000008.1"/>
</dbReference>
<dbReference type="InterPro" id="IPR001347">
    <property type="entry name" value="SIS_dom"/>
</dbReference>
<keyword evidence="5 10" id="KW-0963">Cytoplasm</keyword>
<dbReference type="GO" id="GO:0097367">
    <property type="term" value="F:carbohydrate derivative binding"/>
    <property type="evidence" value="ECO:0007669"/>
    <property type="project" value="InterPro"/>
</dbReference>
<evidence type="ECO:0000256" key="1">
    <source>
        <dbReference type="ARBA" id="ARBA00001031"/>
    </source>
</evidence>